<gene>
    <name evidence="3" type="primary">LOC105890087</name>
</gene>
<dbReference type="AlphaFoldDB" id="A0A6P3VHD4"/>
<dbReference type="GeneID" id="105890087"/>
<keyword evidence="1" id="KW-0812">Transmembrane</keyword>
<proteinExistence type="predicted"/>
<feature type="transmembrane region" description="Helical" evidence="1">
    <location>
        <begin position="102"/>
        <end position="121"/>
    </location>
</feature>
<name>A0A6P3VHD4_CLUHA</name>
<keyword evidence="1" id="KW-1133">Transmembrane helix</keyword>
<dbReference type="KEGG" id="char:105890087"/>
<keyword evidence="1" id="KW-0472">Membrane</keyword>
<feature type="transmembrane region" description="Helical" evidence="1">
    <location>
        <begin position="61"/>
        <end position="81"/>
    </location>
</feature>
<keyword evidence="2" id="KW-1185">Reference proteome</keyword>
<sequence>MKLQRMEGHSIGRLGAIVVSFCAFIVVLVLNAIAGPGLPPFTNSTGDISDKYGTQITPSGWTFSIWGVIYAWLTAMFGYILSTICRRNAYGYMYCSPPVLPYGFFISWILNMILNIAWLLLWDRQEMIAAFVVLALVAFTNYALIFFSCHGLKDYGAWLNKYHKVDLWLVRVMVQNGIGIYTTWTTIATLINLTIVMDYNGQLSTLDAGTVSFSILLVEVVVW</sequence>
<dbReference type="PANTHER" id="PTHR33802:SF4">
    <property type="entry name" value="SI:DKEY-29D8.3"/>
    <property type="match status" value="1"/>
</dbReference>
<reference evidence="3" key="1">
    <citation type="submission" date="2025-08" db="UniProtKB">
        <authorList>
            <consortium name="RefSeq"/>
        </authorList>
    </citation>
    <scope>IDENTIFICATION</scope>
</reference>
<protein>
    <submittedName>
        <fullName evidence="3">Uncharacterized protein LOC105890087</fullName>
    </submittedName>
</protein>
<evidence type="ECO:0000313" key="2">
    <source>
        <dbReference type="Proteomes" id="UP000515152"/>
    </source>
</evidence>
<dbReference type="OrthoDB" id="5586934at2759"/>
<evidence type="ECO:0000313" key="3">
    <source>
        <dbReference type="RefSeq" id="XP_012671514.3"/>
    </source>
</evidence>
<organism evidence="2 3">
    <name type="scientific">Clupea harengus</name>
    <name type="common">Atlantic herring</name>
    <dbReference type="NCBI Taxonomy" id="7950"/>
    <lineage>
        <taxon>Eukaryota</taxon>
        <taxon>Metazoa</taxon>
        <taxon>Chordata</taxon>
        <taxon>Craniata</taxon>
        <taxon>Vertebrata</taxon>
        <taxon>Euteleostomi</taxon>
        <taxon>Actinopterygii</taxon>
        <taxon>Neopterygii</taxon>
        <taxon>Teleostei</taxon>
        <taxon>Clupei</taxon>
        <taxon>Clupeiformes</taxon>
        <taxon>Clupeoidei</taxon>
        <taxon>Clupeidae</taxon>
        <taxon>Clupea</taxon>
    </lineage>
</organism>
<feature type="transmembrane region" description="Helical" evidence="1">
    <location>
        <begin position="12"/>
        <end position="34"/>
    </location>
</feature>
<dbReference type="Proteomes" id="UP000515152">
    <property type="component" value="Chromosome 17"/>
</dbReference>
<accession>A0A6P3VHD4</accession>
<dbReference type="PANTHER" id="PTHR33802">
    <property type="entry name" value="SI:CH211-161H7.5-RELATED"/>
    <property type="match status" value="1"/>
</dbReference>
<feature type="transmembrane region" description="Helical" evidence="1">
    <location>
        <begin position="168"/>
        <end position="191"/>
    </location>
</feature>
<dbReference type="RefSeq" id="XP_012671514.3">
    <property type="nucleotide sequence ID" value="XM_012816060.3"/>
</dbReference>
<evidence type="ECO:0000256" key="1">
    <source>
        <dbReference type="SAM" id="Phobius"/>
    </source>
</evidence>
<feature type="transmembrane region" description="Helical" evidence="1">
    <location>
        <begin position="127"/>
        <end position="147"/>
    </location>
</feature>